<protein>
    <recommendedName>
        <fullName evidence="6">Secreted protein</fullName>
    </recommendedName>
</protein>
<dbReference type="EMBL" id="VSWC01000079">
    <property type="protein sequence ID" value="KAA1094149.1"/>
    <property type="molecule type" value="Genomic_DNA"/>
</dbReference>
<dbReference type="EMBL" id="VDEP01000438">
    <property type="protein sequence ID" value="KAA1083364.1"/>
    <property type="molecule type" value="Genomic_DNA"/>
</dbReference>
<evidence type="ECO:0008006" key="6">
    <source>
        <dbReference type="Google" id="ProtNLM"/>
    </source>
</evidence>
<feature type="chain" id="PRO_5036137624" description="Secreted protein" evidence="1">
    <location>
        <begin position="29"/>
        <end position="174"/>
    </location>
</feature>
<dbReference type="Proteomes" id="UP000325313">
    <property type="component" value="Unassembled WGS sequence"/>
</dbReference>
<feature type="signal peptide" evidence="1">
    <location>
        <begin position="1"/>
        <end position="28"/>
    </location>
</feature>
<proteinExistence type="predicted"/>
<evidence type="ECO:0000313" key="3">
    <source>
        <dbReference type="EMBL" id="KAA1094149.1"/>
    </source>
</evidence>
<comment type="caution">
    <text evidence="3">The sequence shown here is derived from an EMBL/GenBank/DDBJ whole genome shotgun (WGS) entry which is preliminary data.</text>
</comment>
<keyword evidence="1" id="KW-0732">Signal</keyword>
<evidence type="ECO:0000313" key="2">
    <source>
        <dbReference type="EMBL" id="KAA1083364.1"/>
    </source>
</evidence>
<evidence type="ECO:0000313" key="5">
    <source>
        <dbReference type="Proteomes" id="UP000325313"/>
    </source>
</evidence>
<keyword evidence="4" id="KW-1185">Reference proteome</keyword>
<organism evidence="3 4">
    <name type="scientific">Puccinia graminis f. sp. tritici</name>
    <dbReference type="NCBI Taxonomy" id="56615"/>
    <lineage>
        <taxon>Eukaryota</taxon>
        <taxon>Fungi</taxon>
        <taxon>Dikarya</taxon>
        <taxon>Basidiomycota</taxon>
        <taxon>Pucciniomycotina</taxon>
        <taxon>Pucciniomycetes</taxon>
        <taxon>Pucciniales</taxon>
        <taxon>Pucciniaceae</taxon>
        <taxon>Puccinia</taxon>
    </lineage>
</organism>
<dbReference type="Proteomes" id="UP000324748">
    <property type="component" value="Unassembled WGS sequence"/>
</dbReference>
<sequence length="174" mass="18595">MHLHTDSPFRIILSAFLLAFCCAISSWAATIMPNGAALGDMCDNSLACSVIDETWPKNKTFSCASKSITPTALGTATQALTIGKPRKIENGTSWPASASSGCANNGSDYSKHSYSNGLWTMYYTIRTVCKCRRGRTGDAMAMPMCRAATSQDVSACNLAIFKFCSVEMNGSPCT</sequence>
<accession>A0A5B0P264</accession>
<evidence type="ECO:0000313" key="4">
    <source>
        <dbReference type="Proteomes" id="UP000324748"/>
    </source>
</evidence>
<name>A0A5B0P264_PUCGR</name>
<dbReference type="OrthoDB" id="2498139at2759"/>
<gene>
    <name evidence="3" type="ORF">PGT21_011463</name>
    <name evidence="2" type="ORF">PGTUg99_030456</name>
</gene>
<reference evidence="4 5" key="1">
    <citation type="submission" date="2019-05" db="EMBL/GenBank/DDBJ databases">
        <title>Emergence of the Ug99 lineage of the wheat stem rust pathogen through somatic hybridization.</title>
        <authorList>
            <person name="Li F."/>
            <person name="Upadhyaya N.M."/>
            <person name="Sperschneider J."/>
            <person name="Matny O."/>
            <person name="Nguyen-Phuc H."/>
            <person name="Mago R."/>
            <person name="Raley C."/>
            <person name="Miller M.E."/>
            <person name="Silverstein K.A.T."/>
            <person name="Henningsen E."/>
            <person name="Hirsch C.D."/>
            <person name="Visser B."/>
            <person name="Pretorius Z.A."/>
            <person name="Steffenson B.J."/>
            <person name="Schwessinger B."/>
            <person name="Dodds P.N."/>
            <person name="Figueroa M."/>
        </authorList>
    </citation>
    <scope>NUCLEOTIDE SEQUENCE [LARGE SCALE GENOMIC DNA]</scope>
    <source>
        <strain evidence="3">21-0</strain>
        <strain evidence="2 5">Ug99</strain>
    </source>
</reference>
<evidence type="ECO:0000256" key="1">
    <source>
        <dbReference type="SAM" id="SignalP"/>
    </source>
</evidence>
<dbReference type="AlphaFoldDB" id="A0A5B0P264"/>